<sequence>ELNKIDVSYIQCGASLDMTARALVRVAYGDMASFKDLQLDEFDILLGYLVYVHELHLAAIFAK</sequence>
<evidence type="ECO:0000313" key="2">
    <source>
        <dbReference type="Proteomes" id="UP000663844"/>
    </source>
</evidence>
<evidence type="ECO:0000313" key="1">
    <source>
        <dbReference type="EMBL" id="CAF3969695.1"/>
    </source>
</evidence>
<proteinExistence type="predicted"/>
<dbReference type="Proteomes" id="UP000663844">
    <property type="component" value="Unassembled WGS sequence"/>
</dbReference>
<gene>
    <name evidence="1" type="ORF">OXD698_LOCUS27751</name>
</gene>
<dbReference type="AlphaFoldDB" id="A0A819LV08"/>
<protein>
    <submittedName>
        <fullName evidence="1">Uncharacterized protein</fullName>
    </submittedName>
</protein>
<reference evidence="1" key="1">
    <citation type="submission" date="2021-02" db="EMBL/GenBank/DDBJ databases">
        <authorList>
            <person name="Nowell W R."/>
        </authorList>
    </citation>
    <scope>NUCLEOTIDE SEQUENCE</scope>
</reference>
<dbReference type="EMBL" id="CAJOAZ010002910">
    <property type="protein sequence ID" value="CAF3969695.1"/>
    <property type="molecule type" value="Genomic_DNA"/>
</dbReference>
<name>A0A819LV08_9BILA</name>
<organism evidence="1 2">
    <name type="scientific">Adineta steineri</name>
    <dbReference type="NCBI Taxonomy" id="433720"/>
    <lineage>
        <taxon>Eukaryota</taxon>
        <taxon>Metazoa</taxon>
        <taxon>Spiralia</taxon>
        <taxon>Gnathifera</taxon>
        <taxon>Rotifera</taxon>
        <taxon>Eurotatoria</taxon>
        <taxon>Bdelloidea</taxon>
        <taxon>Adinetida</taxon>
        <taxon>Adinetidae</taxon>
        <taxon>Adineta</taxon>
    </lineage>
</organism>
<accession>A0A819LV08</accession>
<comment type="caution">
    <text evidence="1">The sequence shown here is derived from an EMBL/GenBank/DDBJ whole genome shotgun (WGS) entry which is preliminary data.</text>
</comment>
<feature type="non-terminal residue" evidence="1">
    <location>
        <position position="1"/>
    </location>
</feature>